<dbReference type="Pfam" id="PF05368">
    <property type="entry name" value="NmrA"/>
    <property type="match status" value="1"/>
</dbReference>
<keyword evidence="2" id="KW-0521">NADP</keyword>
<dbReference type="SUPFAM" id="SSF51735">
    <property type="entry name" value="NAD(P)-binding Rossmann-fold domains"/>
    <property type="match status" value="1"/>
</dbReference>
<dbReference type="EMBL" id="ML993644">
    <property type="protein sequence ID" value="KAF2159016.1"/>
    <property type="molecule type" value="Genomic_DNA"/>
</dbReference>
<sequence length="326" mass="35893">MSKLIVVTGVTGTQGSSVAETFLSLPGWRVRGITRNPSGKAATALAESGVEIVEGDLDDLTSLQLAFADANVVFCNTDFFGHLFQAVGTGHPQPLKHAYDREVQQGVNIAQAAATSKTLKTLELFVFSALPDGKKWSNGKYTHFYHFDSKVDVVKAINDHFPDLAEHMSLLHIGHYVENWKSSPLMAPGKDENGTYVFKRTFSPDFAMPFIVASKDTGPYVKALVGLPPGQNIFAVSEYMKLPDWVRQWGDVLGVKAKYQQVSDDEFFEGAPPAFKQEFVDNFHYVEDFGYTGGDPDIKTLDQIGVGVSVTSMKDYFKGEDWSSVL</sequence>
<dbReference type="Proteomes" id="UP000799537">
    <property type="component" value="Unassembled WGS sequence"/>
</dbReference>
<keyword evidence="5" id="KW-1185">Reference proteome</keyword>
<dbReference type="InterPro" id="IPR051164">
    <property type="entry name" value="NmrA-like_oxidored"/>
</dbReference>
<dbReference type="AlphaFoldDB" id="A0A6A6BZZ9"/>
<dbReference type="InterPro" id="IPR036291">
    <property type="entry name" value="NAD(P)-bd_dom_sf"/>
</dbReference>
<dbReference type="Gene3D" id="3.90.25.10">
    <property type="entry name" value="UDP-galactose 4-epimerase, domain 1"/>
    <property type="match status" value="1"/>
</dbReference>
<dbReference type="PANTHER" id="PTHR42748:SF26">
    <property type="entry name" value="NMRA-LIKE DOMAIN-CONTAINING PROTEIN"/>
    <property type="match status" value="1"/>
</dbReference>
<dbReference type="PANTHER" id="PTHR42748">
    <property type="entry name" value="NITROGEN METABOLITE REPRESSION PROTEIN NMRA FAMILY MEMBER"/>
    <property type="match status" value="1"/>
</dbReference>
<feature type="domain" description="NmrA-like" evidence="3">
    <location>
        <begin position="1"/>
        <end position="301"/>
    </location>
</feature>
<organism evidence="4 5">
    <name type="scientific">Zasmidium cellare ATCC 36951</name>
    <dbReference type="NCBI Taxonomy" id="1080233"/>
    <lineage>
        <taxon>Eukaryota</taxon>
        <taxon>Fungi</taxon>
        <taxon>Dikarya</taxon>
        <taxon>Ascomycota</taxon>
        <taxon>Pezizomycotina</taxon>
        <taxon>Dothideomycetes</taxon>
        <taxon>Dothideomycetidae</taxon>
        <taxon>Mycosphaerellales</taxon>
        <taxon>Mycosphaerellaceae</taxon>
        <taxon>Zasmidium</taxon>
    </lineage>
</organism>
<dbReference type="OrthoDB" id="3358371at2759"/>
<reference evidence="4" key="1">
    <citation type="journal article" date="2020" name="Stud. Mycol.">
        <title>101 Dothideomycetes genomes: a test case for predicting lifestyles and emergence of pathogens.</title>
        <authorList>
            <person name="Haridas S."/>
            <person name="Albert R."/>
            <person name="Binder M."/>
            <person name="Bloem J."/>
            <person name="Labutti K."/>
            <person name="Salamov A."/>
            <person name="Andreopoulos B."/>
            <person name="Baker S."/>
            <person name="Barry K."/>
            <person name="Bills G."/>
            <person name="Bluhm B."/>
            <person name="Cannon C."/>
            <person name="Castanera R."/>
            <person name="Culley D."/>
            <person name="Daum C."/>
            <person name="Ezra D."/>
            <person name="Gonzalez J."/>
            <person name="Henrissat B."/>
            <person name="Kuo A."/>
            <person name="Liang C."/>
            <person name="Lipzen A."/>
            <person name="Lutzoni F."/>
            <person name="Magnuson J."/>
            <person name="Mondo S."/>
            <person name="Nolan M."/>
            <person name="Ohm R."/>
            <person name="Pangilinan J."/>
            <person name="Park H.-J."/>
            <person name="Ramirez L."/>
            <person name="Alfaro M."/>
            <person name="Sun H."/>
            <person name="Tritt A."/>
            <person name="Yoshinaga Y."/>
            <person name="Zwiers L.-H."/>
            <person name="Turgeon B."/>
            <person name="Goodwin S."/>
            <person name="Spatafora J."/>
            <person name="Crous P."/>
            <person name="Grigoriev I."/>
        </authorList>
    </citation>
    <scope>NUCLEOTIDE SEQUENCE</scope>
    <source>
        <strain evidence="4">ATCC 36951</strain>
    </source>
</reference>
<protein>
    <recommendedName>
        <fullName evidence="3">NmrA-like domain-containing protein</fullName>
    </recommendedName>
</protein>
<dbReference type="InterPro" id="IPR008030">
    <property type="entry name" value="NmrA-like"/>
</dbReference>
<comment type="similarity">
    <text evidence="1">Belongs to the NmrA-type oxidoreductase family.</text>
</comment>
<gene>
    <name evidence="4" type="ORF">M409DRAFT_38017</name>
</gene>
<dbReference type="CDD" id="cd05251">
    <property type="entry name" value="NmrA_like_SDR_a"/>
    <property type="match status" value="1"/>
</dbReference>
<dbReference type="GO" id="GO:0005634">
    <property type="term" value="C:nucleus"/>
    <property type="evidence" value="ECO:0007669"/>
    <property type="project" value="TreeGrafter"/>
</dbReference>
<evidence type="ECO:0000256" key="2">
    <source>
        <dbReference type="ARBA" id="ARBA00022857"/>
    </source>
</evidence>
<evidence type="ECO:0000313" key="4">
    <source>
        <dbReference type="EMBL" id="KAF2159016.1"/>
    </source>
</evidence>
<name>A0A6A6BZZ9_ZASCE</name>
<dbReference type="Gene3D" id="3.40.50.720">
    <property type="entry name" value="NAD(P)-binding Rossmann-like Domain"/>
    <property type="match status" value="1"/>
</dbReference>
<evidence type="ECO:0000313" key="5">
    <source>
        <dbReference type="Proteomes" id="UP000799537"/>
    </source>
</evidence>
<dbReference type="GeneID" id="54564117"/>
<proteinExistence type="inferred from homology"/>
<dbReference type="RefSeq" id="XP_033659905.1">
    <property type="nucleotide sequence ID" value="XM_033810845.1"/>
</dbReference>
<evidence type="ECO:0000259" key="3">
    <source>
        <dbReference type="Pfam" id="PF05368"/>
    </source>
</evidence>
<accession>A0A6A6BZZ9</accession>
<evidence type="ECO:0000256" key="1">
    <source>
        <dbReference type="ARBA" id="ARBA00006328"/>
    </source>
</evidence>